<dbReference type="Pfam" id="PF21478">
    <property type="entry name" value="GcvP2_C"/>
    <property type="match status" value="1"/>
</dbReference>
<dbReference type="PANTHER" id="PTHR11773">
    <property type="entry name" value="GLYCINE DEHYDROGENASE, DECARBOXYLATING"/>
    <property type="match status" value="1"/>
</dbReference>
<feature type="domain" description="Glycine dehydrogenase C-terminal" evidence="9">
    <location>
        <begin position="519"/>
        <end position="639"/>
    </location>
</feature>
<comment type="catalytic activity">
    <reaction evidence="5 7">
        <text>N(6)-[(R)-lipoyl]-L-lysyl-[glycine-cleavage complex H protein] + glycine + H(+) = N(6)-[(R)-S(8)-aminomethyldihydrolipoyl]-L-lysyl-[glycine-cleavage complex H protein] + CO2</text>
        <dbReference type="Rhea" id="RHEA:24304"/>
        <dbReference type="Rhea" id="RHEA-COMP:10494"/>
        <dbReference type="Rhea" id="RHEA-COMP:10495"/>
        <dbReference type="ChEBI" id="CHEBI:15378"/>
        <dbReference type="ChEBI" id="CHEBI:16526"/>
        <dbReference type="ChEBI" id="CHEBI:57305"/>
        <dbReference type="ChEBI" id="CHEBI:83099"/>
        <dbReference type="ChEBI" id="CHEBI:83143"/>
        <dbReference type="EC" id="1.4.4.2"/>
    </reaction>
</comment>
<keyword evidence="4 7" id="KW-0560">Oxidoreductase</keyword>
<dbReference type="EC" id="1.4.4.2" evidence="7"/>
<evidence type="ECO:0000259" key="8">
    <source>
        <dbReference type="Pfam" id="PF02347"/>
    </source>
</evidence>
<dbReference type="FunFam" id="3.90.1150.10:FF:000007">
    <property type="entry name" value="Glycine dehydrogenase (decarboxylating), mitochondrial"/>
    <property type="match status" value="1"/>
</dbReference>
<name>A0AAD7UAW6_9STRA</name>
<comment type="subunit">
    <text evidence="7">The glycine cleavage system is composed of four proteins: P, T, L and H.</text>
</comment>
<evidence type="ECO:0000256" key="6">
    <source>
        <dbReference type="PIRSR" id="PIRSR603437-50"/>
    </source>
</evidence>
<reference evidence="10" key="1">
    <citation type="submission" date="2023-01" db="EMBL/GenBank/DDBJ databases">
        <title>Metagenome sequencing of chrysophaentin producing Chrysophaeum taylorii.</title>
        <authorList>
            <person name="Davison J."/>
            <person name="Bewley C."/>
        </authorList>
    </citation>
    <scope>NUCLEOTIDE SEQUENCE</scope>
    <source>
        <strain evidence="10">NIES-1699</strain>
    </source>
</reference>
<comment type="subcellular location">
    <subcellularLocation>
        <location evidence="7">Mitochondrion</location>
    </subcellularLocation>
</comment>
<dbReference type="Pfam" id="PF02347">
    <property type="entry name" value="GDC-P"/>
    <property type="match status" value="2"/>
</dbReference>
<feature type="domain" description="Glycine cleavage system P-protein N-terminal" evidence="8">
    <location>
        <begin position="2"/>
        <end position="187"/>
    </location>
</feature>
<feature type="domain" description="Glycine cleavage system P-protein N-terminal" evidence="8">
    <location>
        <begin position="193"/>
        <end position="474"/>
    </location>
</feature>
<dbReference type="InterPro" id="IPR015421">
    <property type="entry name" value="PyrdxlP-dep_Trfase_major"/>
</dbReference>
<gene>
    <name evidence="10" type="ORF">CTAYLR_005706</name>
</gene>
<dbReference type="GO" id="GO:0030170">
    <property type="term" value="F:pyridoxal phosphate binding"/>
    <property type="evidence" value="ECO:0007669"/>
    <property type="project" value="TreeGrafter"/>
</dbReference>
<dbReference type="InterPro" id="IPR015422">
    <property type="entry name" value="PyrdxlP-dep_Trfase_small"/>
</dbReference>
<dbReference type="CDD" id="cd00613">
    <property type="entry name" value="GDC-P"/>
    <property type="match status" value="1"/>
</dbReference>
<dbReference type="NCBIfam" id="TIGR00461">
    <property type="entry name" value="gcvP"/>
    <property type="match status" value="1"/>
</dbReference>
<dbReference type="EMBL" id="JAQMWT010000428">
    <property type="protein sequence ID" value="KAJ8601481.1"/>
    <property type="molecule type" value="Genomic_DNA"/>
</dbReference>
<dbReference type="AlphaFoldDB" id="A0AAD7UAW6"/>
<dbReference type="Gene3D" id="3.90.1150.10">
    <property type="entry name" value="Aspartate Aminotransferase, domain 1"/>
    <property type="match status" value="2"/>
</dbReference>
<accession>A0AAD7UAW6</accession>
<evidence type="ECO:0000313" key="11">
    <source>
        <dbReference type="Proteomes" id="UP001230188"/>
    </source>
</evidence>
<evidence type="ECO:0000313" key="10">
    <source>
        <dbReference type="EMBL" id="KAJ8601481.1"/>
    </source>
</evidence>
<comment type="function">
    <text evidence="7">The glycine cleavage system catalyzes the degradation of glycine.</text>
</comment>
<organism evidence="10 11">
    <name type="scientific">Chrysophaeum taylorii</name>
    <dbReference type="NCBI Taxonomy" id="2483200"/>
    <lineage>
        <taxon>Eukaryota</taxon>
        <taxon>Sar</taxon>
        <taxon>Stramenopiles</taxon>
        <taxon>Ochrophyta</taxon>
        <taxon>Pelagophyceae</taxon>
        <taxon>Pelagomonadales</taxon>
        <taxon>Pelagomonadaceae</taxon>
        <taxon>Chrysophaeum</taxon>
    </lineage>
</organism>
<keyword evidence="3 6" id="KW-0663">Pyridoxal phosphate</keyword>
<dbReference type="InterPro" id="IPR049316">
    <property type="entry name" value="GDC-P_C"/>
</dbReference>
<evidence type="ECO:0000256" key="1">
    <source>
        <dbReference type="ARBA" id="ARBA00001933"/>
    </source>
</evidence>
<dbReference type="GO" id="GO:0004375">
    <property type="term" value="F:glycine dehydrogenase (decarboxylating) activity"/>
    <property type="evidence" value="ECO:0007669"/>
    <property type="project" value="UniProtKB-UniRule"/>
</dbReference>
<dbReference type="GO" id="GO:0016594">
    <property type="term" value="F:glycine binding"/>
    <property type="evidence" value="ECO:0007669"/>
    <property type="project" value="TreeGrafter"/>
</dbReference>
<dbReference type="FunFam" id="3.40.640.10:FF:000007">
    <property type="entry name" value="glycine dehydrogenase (Decarboxylating), mitochondrial"/>
    <property type="match status" value="1"/>
</dbReference>
<evidence type="ECO:0000256" key="2">
    <source>
        <dbReference type="ARBA" id="ARBA00010756"/>
    </source>
</evidence>
<keyword evidence="7" id="KW-0809">Transit peptide</keyword>
<evidence type="ECO:0000259" key="9">
    <source>
        <dbReference type="Pfam" id="PF21478"/>
    </source>
</evidence>
<dbReference type="InterPro" id="IPR015424">
    <property type="entry name" value="PyrdxlP-dep_Trfase"/>
</dbReference>
<evidence type="ECO:0000256" key="3">
    <source>
        <dbReference type="ARBA" id="ARBA00022898"/>
    </source>
</evidence>
<evidence type="ECO:0000256" key="7">
    <source>
        <dbReference type="RuleBase" id="RU364056"/>
    </source>
</evidence>
<comment type="cofactor">
    <cofactor evidence="1 6 7">
        <name>pyridoxal 5'-phosphate</name>
        <dbReference type="ChEBI" id="CHEBI:597326"/>
    </cofactor>
</comment>
<keyword evidence="11" id="KW-1185">Reference proteome</keyword>
<dbReference type="GO" id="GO:0019464">
    <property type="term" value="P:glycine decarboxylation via glycine cleavage system"/>
    <property type="evidence" value="ECO:0007669"/>
    <property type="project" value="TreeGrafter"/>
</dbReference>
<dbReference type="InterPro" id="IPR049315">
    <property type="entry name" value="GDC-P_N"/>
</dbReference>
<dbReference type="Gene3D" id="3.40.640.10">
    <property type="entry name" value="Type I PLP-dependent aspartate aminotransferase-like (Major domain)"/>
    <property type="match status" value="2"/>
</dbReference>
<evidence type="ECO:0000256" key="5">
    <source>
        <dbReference type="ARBA" id="ARBA00049026"/>
    </source>
</evidence>
<dbReference type="SUPFAM" id="SSF53383">
    <property type="entry name" value="PLP-dependent transferases"/>
    <property type="match status" value="2"/>
</dbReference>
<dbReference type="InterPro" id="IPR003437">
    <property type="entry name" value="GcvP"/>
</dbReference>
<evidence type="ECO:0000256" key="4">
    <source>
        <dbReference type="ARBA" id="ARBA00023002"/>
    </source>
</evidence>
<dbReference type="InterPro" id="IPR020581">
    <property type="entry name" value="GDC_P"/>
</dbReference>
<proteinExistence type="inferred from homology"/>
<dbReference type="GO" id="GO:0005960">
    <property type="term" value="C:glycine cleavage complex"/>
    <property type="evidence" value="ECO:0007669"/>
    <property type="project" value="TreeGrafter"/>
</dbReference>
<keyword evidence="7" id="KW-0496">Mitochondrion</keyword>
<feature type="modified residue" description="N6-(pyridoxal phosphate)lysine" evidence="6">
    <location>
        <position position="447"/>
    </location>
</feature>
<dbReference type="PANTHER" id="PTHR11773:SF1">
    <property type="entry name" value="GLYCINE DEHYDROGENASE (DECARBOXYLATING), MITOCHONDRIAL"/>
    <property type="match status" value="1"/>
</dbReference>
<dbReference type="Proteomes" id="UP001230188">
    <property type="component" value="Unassembled WGS sequence"/>
</dbReference>
<comment type="caution">
    <text evidence="10">The sequence shown here is derived from an EMBL/GenBank/DDBJ whole genome shotgun (WGS) entry which is preliminary data.</text>
</comment>
<protein>
    <recommendedName>
        <fullName evidence="7">Glycine cleavage system P protein</fullName>
        <ecNumber evidence="7">1.4.4.2</ecNumber>
    </recommendedName>
</protein>
<dbReference type="GO" id="GO:0005739">
    <property type="term" value="C:mitochondrion"/>
    <property type="evidence" value="ECO:0007669"/>
    <property type="project" value="UniProtKB-SubCell"/>
</dbReference>
<sequence length="698" mass="75196">MLLDAPGSFGADVVVGSMQRFGVPMGFGGPHAAYMATTEKFARRMPGRIIGETVEANDRKGRALRMAMQTREQHIRRDKATSNICTAQALLANMAAAYAVYHGPDGLAAIASRCHVLAATAAASLRASGYETTDPGFDAITVRVEDAADIAAKAASAGYNVRQFSPTEVGLSFGETISRKDLETLLEAAFGVDTLFSSSIPPPPTPARTNILKNHPVFNSHHSETQMLRYLRTLESKDLSLNHSMISLGSCTMKLNATVEMLPVTWPEFANIHPFAPADQTKGYVEMIEDVSSDLAKITGFHSVSVQPNSGASGEYAGLLAIREYQKSQNQSHRDVCLIPLSAHGTNPASAVMAGLRVVTVKSDENGNVDFSDFEEKAKKHKDELSAIMITYPSTYGVFEEAVADICRVAHENGGQVYMDGANLNAQCGLTNPFACGADVCHLNLHKTFCIPHGGGGPGVGAIGVAEHLTPHLPSHDVSPPSGGCGGPPVAAAPYGSAGILPITWTYIKLLGADGLARASAVAILNANYLAKRLENDYAVLFRGVNGQCAHEFIVDLRDYKKCGVSEEDVAKRLQDFGFHSPTMSWPVPGTLMIEPTESEDLAELDRFADAMIAIRQEIRDVETGEVQYDDSPLKYAPHTLLDISSDAWDRTYSREQAAFPIPGIRNNKFWPAVNRVDNVYGDRNLVCTCAPVSDYED</sequence>
<comment type="similarity">
    <text evidence="2 7">Belongs to the GcvP family.</text>
</comment>